<keyword evidence="3" id="KW-1185">Reference proteome</keyword>
<comment type="caution">
    <text evidence="2">The sequence shown here is derived from an EMBL/GenBank/DDBJ whole genome shotgun (WGS) entry which is preliminary data.</text>
</comment>
<proteinExistence type="predicted"/>
<dbReference type="Proteomes" id="UP001054945">
    <property type="component" value="Unassembled WGS sequence"/>
</dbReference>
<sequence>MHFSGKLITQSHILVTTQQLQNKIPTGLFATIKRCPTRHTYMAASYKQGSEAFCVPHNVPQDGSIHSESPSNNKWNNPRSNSKPTR</sequence>
<dbReference type="AlphaFoldDB" id="A0AAV4NEE0"/>
<gene>
    <name evidence="2" type="ORF">CEXT_771881</name>
</gene>
<organism evidence="2 3">
    <name type="scientific">Caerostris extrusa</name>
    <name type="common">Bark spider</name>
    <name type="synonym">Caerostris bankana</name>
    <dbReference type="NCBI Taxonomy" id="172846"/>
    <lineage>
        <taxon>Eukaryota</taxon>
        <taxon>Metazoa</taxon>
        <taxon>Ecdysozoa</taxon>
        <taxon>Arthropoda</taxon>
        <taxon>Chelicerata</taxon>
        <taxon>Arachnida</taxon>
        <taxon>Araneae</taxon>
        <taxon>Araneomorphae</taxon>
        <taxon>Entelegynae</taxon>
        <taxon>Araneoidea</taxon>
        <taxon>Araneidae</taxon>
        <taxon>Caerostris</taxon>
    </lineage>
</organism>
<feature type="compositionally biased region" description="Polar residues" evidence="1">
    <location>
        <begin position="64"/>
        <end position="86"/>
    </location>
</feature>
<protein>
    <submittedName>
        <fullName evidence="2">Uncharacterized protein</fullName>
    </submittedName>
</protein>
<feature type="region of interest" description="Disordered" evidence="1">
    <location>
        <begin position="57"/>
        <end position="86"/>
    </location>
</feature>
<reference evidence="2 3" key="1">
    <citation type="submission" date="2021-06" db="EMBL/GenBank/DDBJ databases">
        <title>Caerostris extrusa draft genome.</title>
        <authorList>
            <person name="Kono N."/>
            <person name="Arakawa K."/>
        </authorList>
    </citation>
    <scope>NUCLEOTIDE SEQUENCE [LARGE SCALE GENOMIC DNA]</scope>
</reference>
<evidence type="ECO:0000256" key="1">
    <source>
        <dbReference type="SAM" id="MobiDB-lite"/>
    </source>
</evidence>
<evidence type="ECO:0000313" key="3">
    <source>
        <dbReference type="Proteomes" id="UP001054945"/>
    </source>
</evidence>
<evidence type="ECO:0000313" key="2">
    <source>
        <dbReference type="EMBL" id="GIX83182.1"/>
    </source>
</evidence>
<accession>A0AAV4NEE0</accession>
<name>A0AAV4NEE0_CAEEX</name>
<dbReference type="EMBL" id="BPLR01020839">
    <property type="protein sequence ID" value="GIX83182.1"/>
    <property type="molecule type" value="Genomic_DNA"/>
</dbReference>